<keyword evidence="3" id="KW-1185">Reference proteome</keyword>
<evidence type="ECO:0000313" key="2">
    <source>
        <dbReference type="EMBL" id="GAA4412152.1"/>
    </source>
</evidence>
<dbReference type="RefSeq" id="WP_345269593.1">
    <property type="nucleotide sequence ID" value="NZ_BAABHB010000009.1"/>
</dbReference>
<dbReference type="Pfam" id="PF13274">
    <property type="entry name" value="SocA_Panacea"/>
    <property type="match status" value="1"/>
</dbReference>
<sequence length="168" mass="19507">MTMYPALVIASQFINKGIAQGKPVTPMKLQKLIYFAHGLHLARYEKPLIKEQVEAWTYGPVIRDIYYRFKNWGNNPITRAVKMGFWEDDSFVDEGDVIDRQAQNTINMAWDITKDFNAIQLSNWTHTEGSPWYQAVSRTESGIAEYEPIDNNLIKDYFTEIIRTHVGE</sequence>
<dbReference type="InterPro" id="IPR025272">
    <property type="entry name" value="SocA_Panacea"/>
</dbReference>
<evidence type="ECO:0000259" key="1">
    <source>
        <dbReference type="Pfam" id="PF13274"/>
    </source>
</evidence>
<protein>
    <recommendedName>
        <fullName evidence="1">Antitoxin SocA-like Panacea domain-containing protein</fullName>
    </recommendedName>
</protein>
<name>A0ABP8KNX1_9BACT</name>
<proteinExistence type="predicted"/>
<dbReference type="EMBL" id="BAABHB010000009">
    <property type="protein sequence ID" value="GAA4412152.1"/>
    <property type="molecule type" value="Genomic_DNA"/>
</dbReference>
<organism evidence="2 3">
    <name type="scientific">Nibrella viscosa</name>
    <dbReference type="NCBI Taxonomy" id="1084524"/>
    <lineage>
        <taxon>Bacteria</taxon>
        <taxon>Pseudomonadati</taxon>
        <taxon>Bacteroidota</taxon>
        <taxon>Cytophagia</taxon>
        <taxon>Cytophagales</taxon>
        <taxon>Spirosomataceae</taxon>
        <taxon>Nibrella</taxon>
    </lineage>
</organism>
<reference evidence="3" key="1">
    <citation type="journal article" date="2019" name="Int. J. Syst. Evol. Microbiol.">
        <title>The Global Catalogue of Microorganisms (GCM) 10K type strain sequencing project: providing services to taxonomists for standard genome sequencing and annotation.</title>
        <authorList>
            <consortium name="The Broad Institute Genomics Platform"/>
            <consortium name="The Broad Institute Genome Sequencing Center for Infectious Disease"/>
            <person name="Wu L."/>
            <person name="Ma J."/>
        </authorList>
    </citation>
    <scope>NUCLEOTIDE SEQUENCE [LARGE SCALE GENOMIC DNA]</scope>
    <source>
        <strain evidence="3">JCM 17925</strain>
    </source>
</reference>
<comment type="caution">
    <text evidence="2">The sequence shown here is derived from an EMBL/GenBank/DDBJ whole genome shotgun (WGS) entry which is preliminary data.</text>
</comment>
<feature type="domain" description="Antitoxin SocA-like Panacea" evidence="1">
    <location>
        <begin position="29"/>
        <end position="132"/>
    </location>
</feature>
<accession>A0ABP8KNX1</accession>
<gene>
    <name evidence="2" type="ORF">GCM10023187_38830</name>
</gene>
<evidence type="ECO:0000313" key="3">
    <source>
        <dbReference type="Proteomes" id="UP001500936"/>
    </source>
</evidence>
<dbReference type="Proteomes" id="UP001500936">
    <property type="component" value="Unassembled WGS sequence"/>
</dbReference>